<dbReference type="AlphaFoldDB" id="A0A1X2IU53"/>
<feature type="region of interest" description="Disordered" evidence="1">
    <location>
        <begin position="88"/>
        <end position="184"/>
    </location>
</feature>
<name>A0A1X2IU53_9FUNG</name>
<evidence type="ECO:0000256" key="1">
    <source>
        <dbReference type="SAM" id="MobiDB-lite"/>
    </source>
</evidence>
<comment type="caution">
    <text evidence="3">The sequence shown here is derived from an EMBL/GenBank/DDBJ whole genome shotgun (WGS) entry which is preliminary data.</text>
</comment>
<sequence length="226" mass="25243">MLKFNLILIFALLSYQILSVNAGCGCQATNQTCLTACGSALVQCIYGCENDHMDACTNGCLDIYWPIIENGDDLNFKLPFAKRDSDPTVIPSDHHWEDGAEDHGRSEKNRNDNFRGDGSHSSHNEERKEGDEFDGGEKFGRKNEKPTIGNDHINFSPDKNKDESHHSSDPYDNFKNGPKDEFYTNEEFGSREGYRNRSIAVTSEAFTKTTIAIITLAITSTCMIAL</sequence>
<feature type="chain" id="PRO_5012236648" description="Membrane anchor Opy2 N-terminal domain-containing protein" evidence="2">
    <location>
        <begin position="23"/>
        <end position="226"/>
    </location>
</feature>
<accession>A0A1X2IU53</accession>
<proteinExistence type="predicted"/>
<evidence type="ECO:0008006" key="5">
    <source>
        <dbReference type="Google" id="ProtNLM"/>
    </source>
</evidence>
<protein>
    <recommendedName>
        <fullName evidence="5">Membrane anchor Opy2 N-terminal domain-containing protein</fullName>
    </recommendedName>
</protein>
<feature type="compositionally biased region" description="Basic and acidic residues" evidence="1">
    <location>
        <begin position="88"/>
        <end position="145"/>
    </location>
</feature>
<reference evidence="3 4" key="1">
    <citation type="submission" date="2016-07" db="EMBL/GenBank/DDBJ databases">
        <title>Pervasive Adenine N6-methylation of Active Genes in Fungi.</title>
        <authorList>
            <consortium name="DOE Joint Genome Institute"/>
            <person name="Mondo S.J."/>
            <person name="Dannebaum R.O."/>
            <person name="Kuo R.C."/>
            <person name="Labutti K."/>
            <person name="Haridas S."/>
            <person name="Kuo A."/>
            <person name="Salamov A."/>
            <person name="Ahrendt S.R."/>
            <person name="Lipzen A."/>
            <person name="Sullivan W."/>
            <person name="Andreopoulos W.B."/>
            <person name="Clum A."/>
            <person name="Lindquist E."/>
            <person name="Daum C."/>
            <person name="Ramamoorthy G.K."/>
            <person name="Gryganskyi A."/>
            <person name="Culley D."/>
            <person name="Magnuson J.K."/>
            <person name="James T.Y."/>
            <person name="O'Malley M.A."/>
            <person name="Stajich J.E."/>
            <person name="Spatafora J.W."/>
            <person name="Visel A."/>
            <person name="Grigoriev I.V."/>
        </authorList>
    </citation>
    <scope>NUCLEOTIDE SEQUENCE [LARGE SCALE GENOMIC DNA]</scope>
    <source>
        <strain evidence="3 4">NRRL 1336</strain>
    </source>
</reference>
<dbReference type="Proteomes" id="UP000193560">
    <property type="component" value="Unassembled WGS sequence"/>
</dbReference>
<dbReference type="PROSITE" id="PS51257">
    <property type="entry name" value="PROKAR_LIPOPROTEIN"/>
    <property type="match status" value="1"/>
</dbReference>
<keyword evidence="4" id="KW-1185">Reference proteome</keyword>
<gene>
    <name evidence="3" type="ORF">BCR42DRAFT_433660</name>
</gene>
<keyword evidence="2" id="KW-0732">Signal</keyword>
<evidence type="ECO:0000313" key="3">
    <source>
        <dbReference type="EMBL" id="ORZ22329.1"/>
    </source>
</evidence>
<evidence type="ECO:0000256" key="2">
    <source>
        <dbReference type="SAM" id="SignalP"/>
    </source>
</evidence>
<evidence type="ECO:0000313" key="4">
    <source>
        <dbReference type="Proteomes" id="UP000193560"/>
    </source>
</evidence>
<feature type="compositionally biased region" description="Basic and acidic residues" evidence="1">
    <location>
        <begin position="158"/>
        <end position="169"/>
    </location>
</feature>
<dbReference type="EMBL" id="MCGE01000004">
    <property type="protein sequence ID" value="ORZ22329.1"/>
    <property type="molecule type" value="Genomic_DNA"/>
</dbReference>
<organism evidence="3 4">
    <name type="scientific">Absidia repens</name>
    <dbReference type="NCBI Taxonomy" id="90262"/>
    <lineage>
        <taxon>Eukaryota</taxon>
        <taxon>Fungi</taxon>
        <taxon>Fungi incertae sedis</taxon>
        <taxon>Mucoromycota</taxon>
        <taxon>Mucoromycotina</taxon>
        <taxon>Mucoromycetes</taxon>
        <taxon>Mucorales</taxon>
        <taxon>Cunninghamellaceae</taxon>
        <taxon>Absidia</taxon>
    </lineage>
</organism>
<feature type="signal peptide" evidence="2">
    <location>
        <begin position="1"/>
        <end position="22"/>
    </location>
</feature>
<dbReference type="OrthoDB" id="10472269at2759"/>